<dbReference type="Proteomes" id="UP000244978">
    <property type="component" value="Unassembled WGS sequence"/>
</dbReference>
<organism evidence="1 2">
    <name type="scientific">Homoserinimonas hongtaonis</name>
    <dbReference type="NCBI Taxonomy" id="2079791"/>
    <lineage>
        <taxon>Bacteria</taxon>
        <taxon>Bacillati</taxon>
        <taxon>Actinomycetota</taxon>
        <taxon>Actinomycetes</taxon>
        <taxon>Micrococcales</taxon>
        <taxon>Microbacteriaceae</taxon>
        <taxon>Homoserinimonas</taxon>
    </lineage>
</organism>
<reference evidence="2" key="1">
    <citation type="submission" date="2018-04" db="EMBL/GenBank/DDBJ databases">
        <authorList>
            <person name="Liu S."/>
            <person name="Wang Z."/>
            <person name="Li J."/>
        </authorList>
    </citation>
    <scope>NUCLEOTIDE SEQUENCE [LARGE SCALE GENOMIC DNA]</scope>
    <source>
        <strain evidence="2">S1194</strain>
    </source>
</reference>
<protein>
    <submittedName>
        <fullName evidence="1">Uncharacterized protein</fullName>
    </submittedName>
</protein>
<evidence type="ECO:0000313" key="2">
    <source>
        <dbReference type="Proteomes" id="UP000244978"/>
    </source>
</evidence>
<dbReference type="OrthoDB" id="3769378at2"/>
<gene>
    <name evidence="1" type="ORF">DF220_06285</name>
</gene>
<accession>A0A2U1T0T0</accession>
<keyword evidence="2" id="KW-1185">Reference proteome</keyword>
<dbReference type="RefSeq" id="WP_108517858.1">
    <property type="nucleotide sequence ID" value="NZ_CP026951.1"/>
</dbReference>
<comment type="caution">
    <text evidence="1">The sequence shown here is derived from an EMBL/GenBank/DDBJ whole genome shotgun (WGS) entry which is preliminary data.</text>
</comment>
<proteinExistence type="predicted"/>
<dbReference type="EMBL" id="QEEX01000001">
    <property type="protein sequence ID" value="PWB97481.1"/>
    <property type="molecule type" value="Genomic_DNA"/>
</dbReference>
<dbReference type="KEGG" id="salc:C2138_11115"/>
<sequence length="202" mass="22398">MSSLKAELMGEHLPEFTLVLPNGWERRAPSDEVRDEMLAAAKRRLMQAHRPDLYGQTTALINKLFAEMRRVETVAFFGPAATAPDEAFLPATLTASLQRGQDGEALDHAIAQLIRSEGATPLGDDKRFLRWEQDAVENVDGTRVATTTVVYFTPVPGTGRTRALRFTLVLTHDPAQEGDEEFTTGLKRVFDAHLSTFAWVTS</sequence>
<evidence type="ECO:0000313" key="1">
    <source>
        <dbReference type="EMBL" id="PWB97481.1"/>
    </source>
</evidence>
<name>A0A2U1T0T0_9MICO</name>
<dbReference type="AlphaFoldDB" id="A0A2U1T0T0"/>